<proteinExistence type="predicted"/>
<evidence type="ECO:0000313" key="2">
    <source>
        <dbReference type="Proteomes" id="UP001515943"/>
    </source>
</evidence>
<keyword evidence="2" id="KW-1185">Reference proteome</keyword>
<dbReference type="RefSeq" id="WP_167971774.1">
    <property type="nucleotide sequence ID" value="NZ_VSRL01000019.1"/>
</dbReference>
<protein>
    <recommendedName>
        <fullName evidence="3">PAS fold-containing protein</fullName>
    </recommendedName>
</protein>
<accession>A0ABX1FDJ5</accession>
<evidence type="ECO:0008006" key="3">
    <source>
        <dbReference type="Google" id="ProtNLM"/>
    </source>
</evidence>
<dbReference type="Proteomes" id="UP001515943">
    <property type="component" value="Unassembled WGS sequence"/>
</dbReference>
<organism evidence="1 2">
    <name type="scientific">Lentzea indica</name>
    <dbReference type="NCBI Taxonomy" id="2604800"/>
    <lineage>
        <taxon>Bacteria</taxon>
        <taxon>Bacillati</taxon>
        <taxon>Actinomycetota</taxon>
        <taxon>Actinomycetes</taxon>
        <taxon>Pseudonocardiales</taxon>
        <taxon>Pseudonocardiaceae</taxon>
        <taxon>Lentzea</taxon>
    </lineage>
</organism>
<name>A0ABX1FDJ5_9PSEU</name>
<gene>
    <name evidence="1" type="ORF">FXN61_07940</name>
</gene>
<dbReference type="EMBL" id="VSRL01000019">
    <property type="protein sequence ID" value="NKE56767.1"/>
    <property type="molecule type" value="Genomic_DNA"/>
</dbReference>
<comment type="caution">
    <text evidence="1">The sequence shown here is derived from an EMBL/GenBank/DDBJ whole genome shotgun (WGS) entry which is preliminary data.</text>
</comment>
<reference evidence="1 2" key="1">
    <citation type="submission" date="2019-08" db="EMBL/GenBank/DDBJ databases">
        <title>Lentzea from Indian Himalayas.</title>
        <authorList>
            <person name="Mandal S."/>
            <person name="Mallick Gupta A."/>
            <person name="Maiti P.K."/>
            <person name="Sarkar J."/>
            <person name="Mandal S."/>
        </authorList>
    </citation>
    <scope>NUCLEOTIDE SEQUENCE [LARGE SCALE GENOMIC DNA]</scope>
    <source>
        <strain evidence="1 2">PSKA42</strain>
    </source>
</reference>
<sequence length="225" mass="23898">MGNKSAADVLGVDQVVGLTLGQLLPEDTAVLLRRLFTQAFKSGETVEHVAAAPDPLTDLGRTHSVSVRITHVDESVLCTWLPGWLTGPGAGERRPITSNGSSTADRLEFADVVDAVADAGFGVFSLNLMSGRLIVSSGLHRIFGEGSDVQSGLESAVEGAGEWQALLRRGEPMDVEVRLAPEHGGHRIRVSAGWRVRPTVSRLWCGGAAACWSRELVARPRTLAG</sequence>
<evidence type="ECO:0000313" key="1">
    <source>
        <dbReference type="EMBL" id="NKE56767.1"/>
    </source>
</evidence>